<feature type="domain" description="Tape measure protein N-terminal" evidence="3">
    <location>
        <begin position="284"/>
        <end position="475"/>
    </location>
</feature>
<comment type="caution">
    <text evidence="4">The sequence shown here is derived from an EMBL/GenBank/DDBJ whole genome shotgun (WGS) entry which is preliminary data.</text>
</comment>
<dbReference type="Proteomes" id="UP000479531">
    <property type="component" value="Unassembled WGS sequence"/>
</dbReference>
<evidence type="ECO:0000313" key="4">
    <source>
        <dbReference type="EMBL" id="MVQ45051.1"/>
    </source>
</evidence>
<dbReference type="AlphaFoldDB" id="A0A6L6XDA9"/>
<dbReference type="Pfam" id="PF20155">
    <property type="entry name" value="TMP_3"/>
    <property type="match status" value="1"/>
</dbReference>
<organism evidence="4 5">
    <name type="scientific">Roseburia intestinalis</name>
    <dbReference type="NCBI Taxonomy" id="166486"/>
    <lineage>
        <taxon>Bacteria</taxon>
        <taxon>Bacillati</taxon>
        <taxon>Bacillota</taxon>
        <taxon>Clostridia</taxon>
        <taxon>Lachnospirales</taxon>
        <taxon>Lachnospiraceae</taxon>
        <taxon>Roseburia</taxon>
    </lineage>
</organism>
<keyword evidence="2" id="KW-0472">Membrane</keyword>
<dbReference type="RefSeq" id="WP_157350179.1">
    <property type="nucleotide sequence ID" value="NZ_WGGT01000004.1"/>
</dbReference>
<feature type="coiled-coil region" evidence="1">
    <location>
        <begin position="118"/>
        <end position="213"/>
    </location>
</feature>
<dbReference type="InterPro" id="IPR013491">
    <property type="entry name" value="Tape_meas_N"/>
</dbReference>
<evidence type="ECO:0000256" key="1">
    <source>
        <dbReference type="SAM" id="Coils"/>
    </source>
</evidence>
<name>A0A6L6XDA9_9FIRM</name>
<sequence>MAAIQTAIELNDQFTSVLYGIMDAVNLATAQMYDMQQAMSMDIDTSSLEGAREAIDEATASLIALNGAAQQPAPVIDPLAGSSQPVLPGTQPNVPTEPVEIPVHWETDSLDVFTGTGIDRFEQEVQSANSMLEQLSSTQNDIASQAYSTTIFPPETFQDLNSMAVRIDSIRERIQQIESNPVNMGTDTANSQLEQLRSQLDRAIQEQNNLSTAMQNMDVSGANAAYLQLSQTVGNTERYIRDNTDEQGRFNQEIQEGVSGAEGLMGMIKRVVGAYVGIQSVGKILNMSDELTQTTSRLDLMNNSFNEINGTANETSGLVNMVYAAAQDARGSLDSMASVVARFGNNARDAFGNSEEVVAFADLVQKQMAIAGASTQEAANAELQLSQALGSGVLRGDELNSIFEQAPNLIQNIADYLDVPIGQIREMAADGELSADVVKAAIFAAADDINGKFDEMPMTWGQIWQSMQNTAVMAFQPVLQRLNGMANSDAFQGFVDGAIEAMATTANMVLNIFDLVGSVAGFVADHWSIIEPIILGVAAAIIIYTAFTKGAEIASRAASLATNAWTAAQGAFNAVMSMNPVGLVIIAVVLLIAIIYAAVAAVNHFAGTSVSATGLICGAFATALAFIGNLFIGAVNTIIGIGVTLWNLIANFVNAFALIFNNPIAGIEALFLSLFNFIVEVIESAARMLDAVFGSSLADAVAGFQNKVQAKVDAVISENGGSEILKTVDMSDYQFNRFDYGDAWNSGYNFGEKIDDKISNFSLSDIFGKTDIPNPDDYISGFSDAIANSGAGGNLDSIADDTSAIKDSVDITDEDLKYLRDIAEQEAINRFTTAEIKLDMTNNNNVSSDADLDGIVDGMTTKVLEALEAVREGV</sequence>
<keyword evidence="1" id="KW-0175">Coiled coil</keyword>
<evidence type="ECO:0000259" key="3">
    <source>
        <dbReference type="Pfam" id="PF20155"/>
    </source>
</evidence>
<dbReference type="EMBL" id="WGGT01000004">
    <property type="protein sequence ID" value="MVQ45051.1"/>
    <property type="molecule type" value="Genomic_DNA"/>
</dbReference>
<reference evidence="4 5" key="1">
    <citation type="submission" date="2019-10" db="EMBL/GenBank/DDBJ databases">
        <title>Roseburia spp. ameliorate alcoholic fatty liver via restoration of gut barrier function.</title>
        <authorList>
            <person name="Seo B."/>
            <person name="Ko G."/>
        </authorList>
    </citation>
    <scope>NUCLEOTIDE SEQUENCE [LARGE SCALE GENOMIC DNA]</scope>
    <source>
        <strain evidence="4 5">SNUG30017</strain>
    </source>
</reference>
<feature type="transmembrane region" description="Helical" evidence="2">
    <location>
        <begin position="581"/>
        <end position="599"/>
    </location>
</feature>
<evidence type="ECO:0000313" key="5">
    <source>
        <dbReference type="Proteomes" id="UP000479531"/>
    </source>
</evidence>
<dbReference type="NCBIfam" id="TIGR02675">
    <property type="entry name" value="tape_meas_nterm"/>
    <property type="match status" value="1"/>
</dbReference>
<keyword evidence="2" id="KW-1133">Transmembrane helix</keyword>
<feature type="transmembrane region" description="Helical" evidence="2">
    <location>
        <begin position="605"/>
        <end position="623"/>
    </location>
</feature>
<keyword evidence="2" id="KW-0812">Transmembrane</keyword>
<accession>A0A6L6XDA9</accession>
<evidence type="ECO:0000256" key="2">
    <source>
        <dbReference type="SAM" id="Phobius"/>
    </source>
</evidence>
<proteinExistence type="predicted"/>
<protein>
    <submittedName>
        <fullName evidence="4">Tape measure protein</fullName>
    </submittedName>
</protein>
<feature type="transmembrane region" description="Helical" evidence="2">
    <location>
        <begin position="527"/>
        <end position="547"/>
    </location>
</feature>
<gene>
    <name evidence="4" type="ORF">GCK47_04875</name>
</gene>
<feature type="transmembrane region" description="Helical" evidence="2">
    <location>
        <begin position="655"/>
        <end position="679"/>
    </location>
</feature>